<proteinExistence type="predicted"/>
<gene>
    <name evidence="2" type="ORF">CQ405_05830</name>
</gene>
<keyword evidence="3" id="KW-1185">Reference proteome</keyword>
<dbReference type="InterPro" id="IPR050325">
    <property type="entry name" value="Prot/Nucl_acid_deglycase"/>
</dbReference>
<sequence length="181" mass="19903">MKKVAVMFADGFEEIEAMSVVDILRRAGLETLSVGLFKKIVTGAHNVEMKTDSILDDLNVDEFDMIVLPGGLPGAEHLAKSEKLAQILKEFDRKNLKIAAICAAPWALSEAGVLKEKYTCYPGFEKQVNHKGYIADKNVVIDKNIITSKGPATAMEFALALVKELLGESRYKEVKEGLLFS</sequence>
<protein>
    <submittedName>
        <fullName evidence="2">DJ-1 family protein</fullName>
    </submittedName>
</protein>
<dbReference type="AlphaFoldDB" id="A0A2P8R0P5"/>
<dbReference type="Gene3D" id="3.40.50.880">
    <property type="match status" value="1"/>
</dbReference>
<dbReference type="InterPro" id="IPR029062">
    <property type="entry name" value="Class_I_gatase-like"/>
</dbReference>
<organism evidence="2 3">
    <name type="scientific">Campylobacter blaseri</name>
    <dbReference type="NCBI Taxonomy" id="2042961"/>
    <lineage>
        <taxon>Bacteria</taxon>
        <taxon>Pseudomonadati</taxon>
        <taxon>Campylobacterota</taxon>
        <taxon>Epsilonproteobacteria</taxon>
        <taxon>Campylobacterales</taxon>
        <taxon>Campylobacteraceae</taxon>
        <taxon>Campylobacter</taxon>
    </lineage>
</organism>
<dbReference type="PANTHER" id="PTHR48094">
    <property type="entry name" value="PROTEIN/NUCLEIC ACID DEGLYCASE DJ-1-RELATED"/>
    <property type="match status" value="1"/>
</dbReference>
<dbReference type="EMBL" id="PDHH01000004">
    <property type="protein sequence ID" value="PSM52075.1"/>
    <property type="molecule type" value="Genomic_DNA"/>
</dbReference>
<name>A0A2P8R0P5_9BACT</name>
<dbReference type="CDD" id="cd03135">
    <property type="entry name" value="GATase1_DJ-1"/>
    <property type="match status" value="1"/>
</dbReference>
<reference evidence="3" key="1">
    <citation type="submission" date="2017-10" db="EMBL/GenBank/DDBJ databases">
        <title>Campylobacter species from seals.</title>
        <authorList>
            <person name="Gilbert M.J."/>
            <person name="Zomer A.L."/>
            <person name="Timmerman A.J."/>
            <person name="Duim B."/>
            <person name="Wagenaar J.A."/>
        </authorList>
    </citation>
    <scope>NUCLEOTIDE SEQUENCE [LARGE SCALE GENOMIC DNA]</scope>
    <source>
        <strain evidence="3">17S00004-5</strain>
    </source>
</reference>
<evidence type="ECO:0000259" key="1">
    <source>
        <dbReference type="Pfam" id="PF01965"/>
    </source>
</evidence>
<comment type="caution">
    <text evidence="2">The sequence shown here is derived from an EMBL/GenBank/DDBJ whole genome shotgun (WGS) entry which is preliminary data.</text>
</comment>
<dbReference type="OrthoDB" id="9792284at2"/>
<evidence type="ECO:0000313" key="3">
    <source>
        <dbReference type="Proteomes" id="UP000240535"/>
    </source>
</evidence>
<dbReference type="InterPro" id="IPR002818">
    <property type="entry name" value="DJ-1/PfpI"/>
</dbReference>
<dbReference type="GO" id="GO:0005737">
    <property type="term" value="C:cytoplasm"/>
    <property type="evidence" value="ECO:0007669"/>
    <property type="project" value="TreeGrafter"/>
</dbReference>
<feature type="domain" description="DJ-1/PfpI" evidence="1">
    <location>
        <begin position="2"/>
        <end position="164"/>
    </location>
</feature>
<dbReference type="RefSeq" id="WP_106871626.1">
    <property type="nucleotide sequence ID" value="NZ_CP053841.1"/>
</dbReference>
<dbReference type="PANTHER" id="PTHR48094:SF12">
    <property type="entry name" value="PARKINSON DISEASE PROTEIN 7 HOMOLOG"/>
    <property type="match status" value="1"/>
</dbReference>
<evidence type="ECO:0000313" key="2">
    <source>
        <dbReference type="EMBL" id="PSM52075.1"/>
    </source>
</evidence>
<dbReference type="NCBIfam" id="TIGR01383">
    <property type="entry name" value="not_thiJ"/>
    <property type="match status" value="1"/>
</dbReference>
<dbReference type="InterPro" id="IPR006287">
    <property type="entry name" value="DJ-1"/>
</dbReference>
<accession>A0A2P8R0P5</accession>
<dbReference type="SUPFAM" id="SSF52317">
    <property type="entry name" value="Class I glutamine amidotransferase-like"/>
    <property type="match status" value="1"/>
</dbReference>
<dbReference type="Pfam" id="PF01965">
    <property type="entry name" value="DJ-1_PfpI"/>
    <property type="match status" value="1"/>
</dbReference>
<dbReference type="Proteomes" id="UP000240535">
    <property type="component" value="Unassembled WGS sequence"/>
</dbReference>